<keyword evidence="1" id="KW-0539">Nucleus</keyword>
<keyword evidence="4" id="KW-1185">Reference proteome</keyword>
<dbReference type="EMBL" id="JAYWIO010000008">
    <property type="protein sequence ID" value="KAK7243883.1"/>
    <property type="molecule type" value="Genomic_DNA"/>
</dbReference>
<gene>
    <name evidence="3" type="ORF">RIF29_38696</name>
</gene>
<name>A0AAN9DZV5_CROPI</name>
<feature type="region of interest" description="Disordered" evidence="2">
    <location>
        <begin position="1"/>
        <end position="37"/>
    </location>
</feature>
<evidence type="ECO:0000313" key="3">
    <source>
        <dbReference type="EMBL" id="KAK7243883.1"/>
    </source>
</evidence>
<evidence type="ECO:0000256" key="1">
    <source>
        <dbReference type="RuleBase" id="RU367018"/>
    </source>
</evidence>
<accession>A0AAN9DZV5</accession>
<evidence type="ECO:0000313" key="4">
    <source>
        <dbReference type="Proteomes" id="UP001372338"/>
    </source>
</evidence>
<proteinExistence type="inferred from homology"/>
<dbReference type="GO" id="GO:0005634">
    <property type="term" value="C:nucleus"/>
    <property type="evidence" value="ECO:0007669"/>
    <property type="project" value="UniProtKB-SubCell"/>
</dbReference>
<comment type="similarity">
    <text evidence="1">Belongs to the FHY3/FAR1 family.</text>
</comment>
<dbReference type="Proteomes" id="UP001372338">
    <property type="component" value="Unassembled WGS sequence"/>
</dbReference>
<keyword evidence="1" id="KW-0863">Zinc-finger</keyword>
<sequence length="166" mass="18592">MSCSPHSLELKPSFSKLGDSISPTLSPRPSPPSLSRKVELDHLSGNHEADVVLGESSEDVFVIGSSSDLGVINFNSISEESITKKCMLSDYEVGTFEDKWKRFVKQCSVEDHPWVKTVIKTKEMWATAYMRGKFFAGFRTTSRWVGANGEGYSENEERAESREWSS</sequence>
<dbReference type="AlphaFoldDB" id="A0AAN9DZV5"/>
<dbReference type="GO" id="GO:0008270">
    <property type="term" value="F:zinc ion binding"/>
    <property type="evidence" value="ECO:0007669"/>
    <property type="project" value="UniProtKB-UniRule"/>
</dbReference>
<comment type="caution">
    <text evidence="3">The sequence shown here is derived from an EMBL/GenBank/DDBJ whole genome shotgun (WGS) entry which is preliminary data.</text>
</comment>
<comment type="subcellular location">
    <subcellularLocation>
        <location evidence="1">Nucleus</location>
    </subcellularLocation>
</comment>
<organism evidence="3 4">
    <name type="scientific">Crotalaria pallida</name>
    <name type="common">Smooth rattlebox</name>
    <name type="synonym">Crotalaria striata</name>
    <dbReference type="NCBI Taxonomy" id="3830"/>
    <lineage>
        <taxon>Eukaryota</taxon>
        <taxon>Viridiplantae</taxon>
        <taxon>Streptophyta</taxon>
        <taxon>Embryophyta</taxon>
        <taxon>Tracheophyta</taxon>
        <taxon>Spermatophyta</taxon>
        <taxon>Magnoliopsida</taxon>
        <taxon>eudicotyledons</taxon>
        <taxon>Gunneridae</taxon>
        <taxon>Pentapetalae</taxon>
        <taxon>rosids</taxon>
        <taxon>fabids</taxon>
        <taxon>Fabales</taxon>
        <taxon>Fabaceae</taxon>
        <taxon>Papilionoideae</taxon>
        <taxon>50 kb inversion clade</taxon>
        <taxon>genistoids sensu lato</taxon>
        <taxon>core genistoids</taxon>
        <taxon>Crotalarieae</taxon>
        <taxon>Crotalaria</taxon>
    </lineage>
</organism>
<evidence type="ECO:0000256" key="2">
    <source>
        <dbReference type="SAM" id="MobiDB-lite"/>
    </source>
</evidence>
<protein>
    <recommendedName>
        <fullName evidence="1">Protein FAR1-RELATED SEQUENCE</fullName>
    </recommendedName>
</protein>
<dbReference type="PANTHER" id="PTHR31669">
    <property type="entry name" value="PROTEIN FAR1-RELATED SEQUENCE 10-RELATED"/>
    <property type="match status" value="1"/>
</dbReference>
<dbReference type="GO" id="GO:0006355">
    <property type="term" value="P:regulation of DNA-templated transcription"/>
    <property type="evidence" value="ECO:0007669"/>
    <property type="project" value="UniProtKB-UniRule"/>
</dbReference>
<dbReference type="PANTHER" id="PTHR31669:SF292">
    <property type="entry name" value="OS02G0262500 PROTEIN"/>
    <property type="match status" value="1"/>
</dbReference>
<dbReference type="InterPro" id="IPR031052">
    <property type="entry name" value="FHY3/FAR1"/>
</dbReference>
<keyword evidence="1" id="KW-0479">Metal-binding</keyword>
<keyword evidence="1" id="KW-0862">Zinc</keyword>
<comment type="function">
    <text evidence="1">Putative transcription activator involved in regulating light control of development.</text>
</comment>
<reference evidence="3 4" key="1">
    <citation type="submission" date="2024-01" db="EMBL/GenBank/DDBJ databases">
        <title>The genomes of 5 underutilized Papilionoideae crops provide insights into root nodulation and disease resistanc.</title>
        <authorList>
            <person name="Yuan L."/>
        </authorList>
    </citation>
    <scope>NUCLEOTIDE SEQUENCE [LARGE SCALE GENOMIC DNA]</scope>
    <source>
        <strain evidence="3">ZHUSHIDOU_FW_LH</strain>
        <tissue evidence="3">Leaf</tissue>
    </source>
</reference>